<comment type="caution">
    <text evidence="1">The sequence shown here is derived from an EMBL/GenBank/DDBJ whole genome shotgun (WGS) entry which is preliminary data.</text>
</comment>
<protein>
    <submittedName>
        <fullName evidence="1">Uncharacterized protein</fullName>
    </submittedName>
</protein>
<evidence type="ECO:0000313" key="1">
    <source>
        <dbReference type="EMBL" id="GBL85546.1"/>
    </source>
</evidence>
<keyword evidence="2" id="KW-1185">Reference proteome</keyword>
<organism evidence="1 2">
    <name type="scientific">Araneus ventricosus</name>
    <name type="common">Orbweaver spider</name>
    <name type="synonym">Epeira ventricosa</name>
    <dbReference type="NCBI Taxonomy" id="182803"/>
    <lineage>
        <taxon>Eukaryota</taxon>
        <taxon>Metazoa</taxon>
        <taxon>Ecdysozoa</taxon>
        <taxon>Arthropoda</taxon>
        <taxon>Chelicerata</taxon>
        <taxon>Arachnida</taxon>
        <taxon>Araneae</taxon>
        <taxon>Araneomorphae</taxon>
        <taxon>Entelegynae</taxon>
        <taxon>Araneoidea</taxon>
        <taxon>Araneidae</taxon>
        <taxon>Araneus</taxon>
    </lineage>
</organism>
<reference evidence="1 2" key="1">
    <citation type="journal article" date="2019" name="Sci. Rep.">
        <title>Orb-weaving spider Araneus ventricosus genome elucidates the spidroin gene catalogue.</title>
        <authorList>
            <person name="Kono N."/>
            <person name="Nakamura H."/>
            <person name="Ohtoshi R."/>
            <person name="Moran D.A.P."/>
            <person name="Shinohara A."/>
            <person name="Yoshida Y."/>
            <person name="Fujiwara M."/>
            <person name="Mori M."/>
            <person name="Tomita M."/>
            <person name="Arakawa K."/>
        </authorList>
    </citation>
    <scope>NUCLEOTIDE SEQUENCE [LARGE SCALE GENOMIC DNA]</scope>
</reference>
<dbReference type="Proteomes" id="UP000499080">
    <property type="component" value="Unassembled WGS sequence"/>
</dbReference>
<accession>A0A4Y2B2P1</accession>
<proteinExistence type="predicted"/>
<sequence length="84" mass="9009">MRESFGEATSAVFSFVSYTNECLHLETISGSAYLSVHVGVLLGRGYIVDPAGHYSASVEVEVGDWLPAVRDGIVQLGTGNFRQS</sequence>
<evidence type="ECO:0000313" key="2">
    <source>
        <dbReference type="Proteomes" id="UP000499080"/>
    </source>
</evidence>
<dbReference type="EMBL" id="BGPR01000043">
    <property type="protein sequence ID" value="GBL85546.1"/>
    <property type="molecule type" value="Genomic_DNA"/>
</dbReference>
<name>A0A4Y2B2P1_ARAVE</name>
<dbReference type="AlphaFoldDB" id="A0A4Y2B2P1"/>
<gene>
    <name evidence="1" type="ORF">AVEN_34699_1</name>
</gene>